<name>A0ABS7A526_9PROT</name>
<dbReference type="RefSeq" id="WP_219762021.1">
    <property type="nucleotide sequence ID" value="NZ_JAHYBZ010000002.1"/>
</dbReference>
<dbReference type="Proteomes" id="UP001196565">
    <property type="component" value="Unassembled WGS sequence"/>
</dbReference>
<evidence type="ECO:0000313" key="2">
    <source>
        <dbReference type="EMBL" id="MBW6397404.1"/>
    </source>
</evidence>
<keyword evidence="3" id="KW-1185">Reference proteome</keyword>
<comment type="caution">
    <text evidence="2">The sequence shown here is derived from an EMBL/GenBank/DDBJ whole genome shotgun (WGS) entry which is preliminary data.</text>
</comment>
<protein>
    <submittedName>
        <fullName evidence="2">Uncharacterized protein</fullName>
    </submittedName>
</protein>
<sequence length="217" mass="23906">MNLNEKIMHDATKKLYMDIIGEIVSYLTNYADAFEFLLELSESAYDLIIEVSENGGKITKGSIIKYFASKGGSVAKLTDGSRGECLSAAINLGIAASEIETLAGGPAGWAWYASSVILEGIETGGSCYIWRKNVEIDEKSQEIENDLSLKRIRKYSSMQSRPPTPHEILTDFKNIQEYLSRRIISPAVRTEGWSTPSSSPRGAPHAPTQQNLPNRLS</sequence>
<evidence type="ECO:0000313" key="3">
    <source>
        <dbReference type="Proteomes" id="UP001196565"/>
    </source>
</evidence>
<reference evidence="2 3" key="1">
    <citation type="submission" date="2021-07" db="EMBL/GenBank/DDBJ databases">
        <authorList>
            <person name="So Y."/>
        </authorList>
    </citation>
    <scope>NUCLEOTIDE SEQUENCE [LARGE SCALE GENOMIC DNA]</scope>
    <source>
        <strain evidence="2 3">HJA6</strain>
    </source>
</reference>
<dbReference type="EMBL" id="JAHYBZ010000002">
    <property type="protein sequence ID" value="MBW6397404.1"/>
    <property type="molecule type" value="Genomic_DNA"/>
</dbReference>
<organism evidence="2 3">
    <name type="scientific">Roseomonas alba</name>
    <dbReference type="NCBI Taxonomy" id="2846776"/>
    <lineage>
        <taxon>Bacteria</taxon>
        <taxon>Pseudomonadati</taxon>
        <taxon>Pseudomonadota</taxon>
        <taxon>Alphaproteobacteria</taxon>
        <taxon>Acetobacterales</taxon>
        <taxon>Roseomonadaceae</taxon>
        <taxon>Roseomonas</taxon>
    </lineage>
</organism>
<evidence type="ECO:0000256" key="1">
    <source>
        <dbReference type="SAM" id="MobiDB-lite"/>
    </source>
</evidence>
<accession>A0ABS7A526</accession>
<gene>
    <name evidence="2" type="ORF">KPL78_06050</name>
</gene>
<feature type="region of interest" description="Disordered" evidence="1">
    <location>
        <begin position="190"/>
        <end position="217"/>
    </location>
</feature>
<proteinExistence type="predicted"/>
<feature type="compositionally biased region" description="Polar residues" evidence="1">
    <location>
        <begin position="207"/>
        <end position="217"/>
    </location>
</feature>